<evidence type="ECO:0000313" key="1">
    <source>
        <dbReference type="EMBL" id="KPJ65001.1"/>
    </source>
</evidence>
<organism evidence="1 2">
    <name type="scientific">candidate division WOR-1 bacterium DG_54_3</name>
    <dbReference type="NCBI Taxonomy" id="1703775"/>
    <lineage>
        <taxon>Bacteria</taxon>
        <taxon>Bacillati</taxon>
        <taxon>Saganbacteria</taxon>
    </lineage>
</organism>
<protein>
    <recommendedName>
        <fullName evidence="3">Peptidase S74 domain-containing protein</fullName>
    </recommendedName>
</protein>
<dbReference type="Proteomes" id="UP000051861">
    <property type="component" value="Unassembled WGS sequence"/>
</dbReference>
<name>A0A0S7XSG6_UNCSA</name>
<dbReference type="AlphaFoldDB" id="A0A0S7XSG6"/>
<accession>A0A0S7XSG6</accession>
<feature type="non-terminal residue" evidence="1">
    <location>
        <position position="327"/>
    </location>
</feature>
<sequence>MKGIFGFVNKKAGKVGGRGSPFRILRILLLFLLFTGVVCLLAPKSLAAFPQQINFQGKLTDDDNIPVADSSYSITFAIYNVDSGGSSLWTETQSVPTENGFFNVILGSDTSIETDVFDGSDRWLGINVAGDGEMTPRHKLVSVGHAFHAYNADMVDGLHASEIGGLSTADADARYVNVTGDSMTGTLTVTTASAYALDATSTNNSGSAVYGRATGTWGKGVYGWADNAGVGNPNYGGMFIAAGGSGRGVYGGATEITGASNYGGYFSAAGESGKAVYGEATATGNVFNHGGYFIAAGNYGRGVMGSSGGAMGYGVYGNASAIGPNVN</sequence>
<reference evidence="1 2" key="1">
    <citation type="journal article" date="2015" name="Microbiome">
        <title>Genomic resolution of linkages in carbon, nitrogen, and sulfur cycling among widespread estuary sediment bacteria.</title>
        <authorList>
            <person name="Baker B.J."/>
            <person name="Lazar C.S."/>
            <person name="Teske A.P."/>
            <person name="Dick G.J."/>
        </authorList>
    </citation>
    <scope>NUCLEOTIDE SEQUENCE [LARGE SCALE GENOMIC DNA]</scope>
    <source>
        <strain evidence="1">DG_54_3</strain>
    </source>
</reference>
<dbReference type="EMBL" id="LIZX01000149">
    <property type="protein sequence ID" value="KPJ65001.1"/>
    <property type="molecule type" value="Genomic_DNA"/>
</dbReference>
<proteinExistence type="predicted"/>
<evidence type="ECO:0008006" key="3">
    <source>
        <dbReference type="Google" id="ProtNLM"/>
    </source>
</evidence>
<comment type="caution">
    <text evidence="1">The sequence shown here is derived from an EMBL/GenBank/DDBJ whole genome shotgun (WGS) entry which is preliminary data.</text>
</comment>
<gene>
    <name evidence="1" type="ORF">AMJ44_11550</name>
</gene>
<evidence type="ECO:0000313" key="2">
    <source>
        <dbReference type="Proteomes" id="UP000051861"/>
    </source>
</evidence>